<evidence type="ECO:0000313" key="7">
    <source>
        <dbReference type="EMBL" id="GGG53602.1"/>
    </source>
</evidence>
<dbReference type="Proteomes" id="UP000627715">
    <property type="component" value="Unassembled WGS sequence"/>
</dbReference>
<proteinExistence type="inferred from homology"/>
<dbReference type="InterPro" id="IPR002994">
    <property type="entry name" value="Surf1/Shy1"/>
</dbReference>
<evidence type="ECO:0000256" key="6">
    <source>
        <dbReference type="RuleBase" id="RU363076"/>
    </source>
</evidence>
<evidence type="ECO:0000313" key="8">
    <source>
        <dbReference type="Proteomes" id="UP000627715"/>
    </source>
</evidence>
<reference evidence="7" key="1">
    <citation type="journal article" date="2014" name="Int. J. Syst. Evol. Microbiol.">
        <title>Complete genome sequence of Corynebacterium casei LMG S-19264T (=DSM 44701T), isolated from a smear-ripened cheese.</title>
        <authorList>
            <consortium name="US DOE Joint Genome Institute (JGI-PGF)"/>
            <person name="Walter F."/>
            <person name="Albersmeier A."/>
            <person name="Kalinowski J."/>
            <person name="Ruckert C."/>
        </authorList>
    </citation>
    <scope>NUCLEOTIDE SEQUENCE</scope>
    <source>
        <strain evidence="7">CGMCC 1.15425</strain>
    </source>
</reference>
<comment type="similarity">
    <text evidence="2 6">Belongs to the SURF1 family.</text>
</comment>
<dbReference type="PROSITE" id="PS50895">
    <property type="entry name" value="SURF1"/>
    <property type="match status" value="1"/>
</dbReference>
<comment type="caution">
    <text evidence="7">The sequence shown here is derived from an EMBL/GenBank/DDBJ whole genome shotgun (WGS) entry which is preliminary data.</text>
</comment>
<evidence type="ECO:0000256" key="4">
    <source>
        <dbReference type="ARBA" id="ARBA00022989"/>
    </source>
</evidence>
<sequence>MELKLGKLKIQINWLVLLCFMSSMGMFISLAAWQLDRAEQKQMLADALENRSALPAVPFDDAADHPLFGDQFPVTLTGRFENSIPFLKTFQFFRGQAGLEVVTPFRRQDGSLVLVSRGWVATANNGGEPDIPVVEGDKTIVAKVYVPQQDIPPAQISDNSWPVTVSRLNVAQAERLLGEPLYPYVLRLEERQPGVLSRHWSAPRISIRTHIGYAIQWALIAVVVALAALLLSSNALALWRSRHSA</sequence>
<organism evidence="7 8">
    <name type="scientific">Pseudohongiella nitratireducens</name>
    <dbReference type="NCBI Taxonomy" id="1768907"/>
    <lineage>
        <taxon>Bacteria</taxon>
        <taxon>Pseudomonadati</taxon>
        <taxon>Pseudomonadota</taxon>
        <taxon>Gammaproteobacteria</taxon>
        <taxon>Pseudomonadales</taxon>
        <taxon>Pseudohongiellaceae</taxon>
        <taxon>Pseudohongiella</taxon>
    </lineage>
</organism>
<evidence type="ECO:0000256" key="3">
    <source>
        <dbReference type="ARBA" id="ARBA00022692"/>
    </source>
</evidence>
<keyword evidence="6" id="KW-1003">Cell membrane</keyword>
<dbReference type="PANTHER" id="PTHR23427">
    <property type="entry name" value="SURFEIT LOCUS PROTEIN"/>
    <property type="match status" value="1"/>
</dbReference>
<keyword evidence="4 6" id="KW-1133">Transmembrane helix</keyword>
<dbReference type="GO" id="GO:0005886">
    <property type="term" value="C:plasma membrane"/>
    <property type="evidence" value="ECO:0007669"/>
    <property type="project" value="UniProtKB-SubCell"/>
</dbReference>
<dbReference type="EMBL" id="BMIY01000003">
    <property type="protein sequence ID" value="GGG53602.1"/>
    <property type="molecule type" value="Genomic_DNA"/>
</dbReference>
<keyword evidence="3 6" id="KW-0812">Transmembrane</keyword>
<gene>
    <name evidence="7" type="ORF">GCM10011403_08460</name>
</gene>
<evidence type="ECO:0000256" key="5">
    <source>
        <dbReference type="ARBA" id="ARBA00023136"/>
    </source>
</evidence>
<dbReference type="AlphaFoldDB" id="A0A917GPN9"/>
<protein>
    <recommendedName>
        <fullName evidence="6">SURF1-like protein</fullName>
    </recommendedName>
</protein>
<evidence type="ECO:0000256" key="1">
    <source>
        <dbReference type="ARBA" id="ARBA00004370"/>
    </source>
</evidence>
<dbReference type="OrthoDB" id="9789940at2"/>
<dbReference type="InterPro" id="IPR045214">
    <property type="entry name" value="Surf1/Surf4"/>
</dbReference>
<name>A0A917GPN9_9GAMM</name>
<feature type="transmembrane region" description="Helical" evidence="6">
    <location>
        <begin position="214"/>
        <end position="239"/>
    </location>
</feature>
<dbReference type="CDD" id="cd06662">
    <property type="entry name" value="SURF1"/>
    <property type="match status" value="1"/>
</dbReference>
<dbReference type="PANTHER" id="PTHR23427:SF2">
    <property type="entry name" value="SURFEIT LOCUS PROTEIN 1"/>
    <property type="match status" value="1"/>
</dbReference>
<comment type="subcellular location">
    <subcellularLocation>
        <location evidence="6">Cell membrane</location>
        <topology evidence="6">Multi-pass membrane protein</topology>
    </subcellularLocation>
    <subcellularLocation>
        <location evidence="1">Membrane</location>
    </subcellularLocation>
</comment>
<accession>A0A917GPN9</accession>
<keyword evidence="8" id="KW-1185">Reference proteome</keyword>
<keyword evidence="5 6" id="KW-0472">Membrane</keyword>
<evidence type="ECO:0000256" key="2">
    <source>
        <dbReference type="ARBA" id="ARBA00007165"/>
    </source>
</evidence>
<feature type="transmembrane region" description="Helical" evidence="6">
    <location>
        <begin position="12"/>
        <end position="33"/>
    </location>
</feature>
<reference evidence="7" key="2">
    <citation type="submission" date="2020-09" db="EMBL/GenBank/DDBJ databases">
        <authorList>
            <person name="Sun Q."/>
            <person name="Zhou Y."/>
        </authorList>
    </citation>
    <scope>NUCLEOTIDE SEQUENCE</scope>
    <source>
        <strain evidence="7">CGMCC 1.15425</strain>
    </source>
</reference>
<dbReference type="RefSeq" id="WP_068809942.1">
    <property type="nucleotide sequence ID" value="NZ_BMIY01000003.1"/>
</dbReference>
<dbReference type="Pfam" id="PF02104">
    <property type="entry name" value="SURF1"/>
    <property type="match status" value="1"/>
</dbReference>